<keyword evidence="3" id="KW-1185">Reference proteome</keyword>
<proteinExistence type="predicted"/>
<organism evidence="2 3">
    <name type="scientific">Streptosporangium minutum</name>
    <dbReference type="NCBI Taxonomy" id="569862"/>
    <lineage>
        <taxon>Bacteria</taxon>
        <taxon>Bacillati</taxon>
        <taxon>Actinomycetota</taxon>
        <taxon>Actinomycetes</taxon>
        <taxon>Streptosporangiales</taxon>
        <taxon>Streptosporangiaceae</taxon>
        <taxon>Streptosporangium</taxon>
    </lineage>
</organism>
<dbReference type="RefSeq" id="WP_086575820.1">
    <property type="nucleotide sequence ID" value="NZ_NGFP01000116.1"/>
</dbReference>
<dbReference type="Proteomes" id="UP000194761">
    <property type="component" value="Unassembled WGS sequence"/>
</dbReference>
<dbReference type="EMBL" id="NGFP01000116">
    <property type="protein sequence ID" value="OUC94090.1"/>
    <property type="molecule type" value="Genomic_DNA"/>
</dbReference>
<protein>
    <submittedName>
        <fullName evidence="2">Uncharacterized protein</fullName>
    </submittedName>
</protein>
<evidence type="ECO:0000313" key="2">
    <source>
        <dbReference type="EMBL" id="OUC94090.1"/>
    </source>
</evidence>
<gene>
    <name evidence="2" type="ORF">CA984_23940</name>
</gene>
<dbReference type="AlphaFoldDB" id="A0A243RHA6"/>
<evidence type="ECO:0000313" key="3">
    <source>
        <dbReference type="Proteomes" id="UP000194761"/>
    </source>
</evidence>
<feature type="region of interest" description="Disordered" evidence="1">
    <location>
        <begin position="61"/>
        <end position="88"/>
    </location>
</feature>
<sequence>MREIHTVTEAWDFQCLRCLHVWEDVYEACHADDGRPVVWRRQGIVTTAPWADQTCPGCSAPQVKPLPARGRRDVPGVPRRVDPSAGGR</sequence>
<accession>A0A243RHA6</accession>
<feature type="compositionally biased region" description="Basic and acidic residues" evidence="1">
    <location>
        <begin position="70"/>
        <end position="82"/>
    </location>
</feature>
<evidence type="ECO:0000256" key="1">
    <source>
        <dbReference type="SAM" id="MobiDB-lite"/>
    </source>
</evidence>
<name>A0A243RHA6_9ACTN</name>
<reference evidence="2 3" key="1">
    <citation type="submission" date="2017-05" db="EMBL/GenBank/DDBJ databases">
        <title>Biotechnological potential of actinobacteria isolated from South African environments.</title>
        <authorList>
            <person name="Le Roes-Hill M."/>
            <person name="Prins A."/>
            <person name="Durrell K.A."/>
        </authorList>
    </citation>
    <scope>NUCLEOTIDE SEQUENCE [LARGE SCALE GENOMIC DNA]</scope>
    <source>
        <strain evidence="2">M26</strain>
    </source>
</reference>
<comment type="caution">
    <text evidence="2">The sequence shown here is derived from an EMBL/GenBank/DDBJ whole genome shotgun (WGS) entry which is preliminary data.</text>
</comment>